<name>A0A8J2XVP8_9BURK</name>
<sequence>MSSRTPYRDYEITTDGELTRSQFWLARYILRSRRDRRVMIMENVGLYSSREDAERSALQHAIEKVDFLVESDQPRRRALASGHR</sequence>
<accession>A0A8J2XVP8</accession>
<gene>
    <name evidence="1" type="ORF">GCM10007205_28740</name>
</gene>
<keyword evidence="2" id="KW-1185">Reference proteome</keyword>
<comment type="caution">
    <text evidence="1">The sequence shown here is derived from an EMBL/GenBank/DDBJ whole genome shotgun (WGS) entry which is preliminary data.</text>
</comment>
<evidence type="ECO:0000313" key="2">
    <source>
        <dbReference type="Proteomes" id="UP000620266"/>
    </source>
</evidence>
<protein>
    <submittedName>
        <fullName evidence="1">Uncharacterized protein</fullName>
    </submittedName>
</protein>
<reference evidence="1" key="1">
    <citation type="journal article" date="2014" name="Int. J. Syst. Evol. Microbiol.">
        <title>Complete genome sequence of Corynebacterium casei LMG S-19264T (=DSM 44701T), isolated from a smear-ripened cheese.</title>
        <authorList>
            <consortium name="US DOE Joint Genome Institute (JGI-PGF)"/>
            <person name="Walter F."/>
            <person name="Albersmeier A."/>
            <person name="Kalinowski J."/>
            <person name="Ruckert C."/>
        </authorList>
    </citation>
    <scope>NUCLEOTIDE SEQUENCE</scope>
    <source>
        <strain evidence="1">CCM 7086</strain>
    </source>
</reference>
<reference evidence="1" key="2">
    <citation type="submission" date="2020-09" db="EMBL/GenBank/DDBJ databases">
        <authorList>
            <person name="Sun Q."/>
            <person name="Sedlacek I."/>
        </authorList>
    </citation>
    <scope>NUCLEOTIDE SEQUENCE</scope>
    <source>
        <strain evidence="1">CCM 7086</strain>
    </source>
</reference>
<dbReference type="Proteomes" id="UP000620266">
    <property type="component" value="Unassembled WGS sequence"/>
</dbReference>
<organism evidence="1 2">
    <name type="scientific">Oxalicibacterium flavum</name>
    <dbReference type="NCBI Taxonomy" id="179467"/>
    <lineage>
        <taxon>Bacteria</taxon>
        <taxon>Pseudomonadati</taxon>
        <taxon>Pseudomonadota</taxon>
        <taxon>Betaproteobacteria</taxon>
        <taxon>Burkholderiales</taxon>
        <taxon>Oxalobacteraceae</taxon>
        <taxon>Oxalicibacterium</taxon>
    </lineage>
</organism>
<evidence type="ECO:0000313" key="1">
    <source>
        <dbReference type="EMBL" id="GGC17994.1"/>
    </source>
</evidence>
<dbReference type="RefSeq" id="WP_188397384.1">
    <property type="nucleotide sequence ID" value="NZ_BMCG01000006.1"/>
</dbReference>
<dbReference type="EMBL" id="BMCG01000006">
    <property type="protein sequence ID" value="GGC17994.1"/>
    <property type="molecule type" value="Genomic_DNA"/>
</dbReference>
<proteinExistence type="predicted"/>
<dbReference type="AlphaFoldDB" id="A0A8J2XVP8"/>